<dbReference type="EMBL" id="CP000792">
    <property type="protein sequence ID" value="EAT98807.1"/>
    <property type="molecule type" value="Genomic_DNA"/>
</dbReference>
<protein>
    <submittedName>
        <fullName evidence="2">Cytochrome c oxidase CcoNOPQ, cbb3-type, subunit IV</fullName>
        <ecNumber evidence="2">1.9.3.1</ecNumber>
    </submittedName>
</protein>
<name>A7ZBM4_CAMC1</name>
<dbReference type="KEGG" id="cco:CCC13826_0725"/>
<keyword evidence="2" id="KW-0560">Oxidoreductase</keyword>
<dbReference type="Pfam" id="PF05545">
    <property type="entry name" value="FixQ"/>
    <property type="match status" value="1"/>
</dbReference>
<keyword evidence="1" id="KW-0472">Membrane</keyword>
<dbReference type="InterPro" id="IPR014107">
    <property type="entry name" value="Cyt_c_oxidase_cbb3_CcoQ"/>
</dbReference>
<gene>
    <name evidence="2" type="primary">ccoQ</name>
    <name evidence="2" type="ORF">CCC13826_0725</name>
</gene>
<proteinExistence type="predicted"/>
<dbReference type="eggNOG" id="COG4736">
    <property type="taxonomic scope" value="Bacteria"/>
</dbReference>
<sequence>MENIREFQAYGYFFLTVFLAITLYAYFFHLYKSEKTGRRNYEKYSKLALNDEIGGEILERKATKESVCNG</sequence>
<dbReference type="GO" id="GO:0016491">
    <property type="term" value="F:oxidoreductase activity"/>
    <property type="evidence" value="ECO:0007669"/>
    <property type="project" value="UniProtKB-KW"/>
</dbReference>
<keyword evidence="1" id="KW-0812">Transmembrane</keyword>
<dbReference type="NCBIfam" id="TIGR02736">
    <property type="entry name" value="cbb3_Q_epsi"/>
    <property type="match status" value="1"/>
</dbReference>
<accession>A7ZBM4</accession>
<dbReference type="InterPro" id="IPR008621">
    <property type="entry name" value="Cbb3-typ_cyt_oxidase_comp"/>
</dbReference>
<dbReference type="RefSeq" id="WP_012001192.1">
    <property type="nucleotide sequence ID" value="NC_009802.2"/>
</dbReference>
<dbReference type="AlphaFoldDB" id="A7ZBM4"/>
<feature type="transmembrane region" description="Helical" evidence="1">
    <location>
        <begin position="12"/>
        <end position="31"/>
    </location>
</feature>
<dbReference type="HOGENOM" id="CLU_200208_0_0_7"/>
<dbReference type="OrthoDB" id="5334837at2"/>
<dbReference type="STRING" id="360104.CCC13826_0725"/>
<dbReference type="EC" id="1.9.3.1" evidence="2"/>
<keyword evidence="1" id="KW-1133">Transmembrane helix</keyword>
<evidence type="ECO:0000313" key="3">
    <source>
        <dbReference type="Proteomes" id="UP000001121"/>
    </source>
</evidence>
<dbReference type="Proteomes" id="UP000001121">
    <property type="component" value="Chromosome"/>
</dbReference>
<evidence type="ECO:0000313" key="2">
    <source>
        <dbReference type="EMBL" id="EAT98807.1"/>
    </source>
</evidence>
<reference evidence="3" key="1">
    <citation type="submission" date="2007-10" db="EMBL/GenBank/DDBJ databases">
        <title>Genome sequence of Campylobacter concisus 13826 isolated from human feces.</title>
        <authorList>
            <person name="Fouts D.E."/>
            <person name="Mongodin E.F."/>
            <person name="Puiu D."/>
            <person name="Sebastian Y."/>
            <person name="Miller W.G."/>
            <person name="Mandrell R.E."/>
            <person name="On S."/>
            <person name="Nelson K.E."/>
        </authorList>
    </citation>
    <scope>NUCLEOTIDE SEQUENCE [LARGE SCALE GENOMIC DNA]</scope>
    <source>
        <strain evidence="3">13826</strain>
    </source>
</reference>
<evidence type="ECO:0000256" key="1">
    <source>
        <dbReference type="SAM" id="Phobius"/>
    </source>
</evidence>
<organism evidence="2 3">
    <name type="scientific">Campylobacter concisus (strain 13826)</name>
    <dbReference type="NCBI Taxonomy" id="360104"/>
    <lineage>
        <taxon>Bacteria</taxon>
        <taxon>Pseudomonadati</taxon>
        <taxon>Campylobacterota</taxon>
        <taxon>Epsilonproteobacteria</taxon>
        <taxon>Campylobacterales</taxon>
        <taxon>Campylobacteraceae</taxon>
        <taxon>Campylobacter</taxon>
    </lineage>
</organism>